<evidence type="ECO:0000256" key="5">
    <source>
        <dbReference type="ARBA" id="ARBA00022692"/>
    </source>
</evidence>
<evidence type="ECO:0000256" key="9">
    <source>
        <dbReference type="SAM" id="MobiDB-lite"/>
    </source>
</evidence>
<keyword evidence="6 10" id="KW-1133">Transmembrane helix</keyword>
<keyword evidence="4" id="KW-1003">Cell membrane</keyword>
<feature type="transmembrane region" description="Helical" evidence="10">
    <location>
        <begin position="186"/>
        <end position="205"/>
    </location>
</feature>
<dbReference type="GO" id="GO:0008324">
    <property type="term" value="F:monoatomic cation transmembrane transporter activity"/>
    <property type="evidence" value="ECO:0007669"/>
    <property type="project" value="InterPro"/>
</dbReference>
<feature type="transmembrane region" description="Helical" evidence="10">
    <location>
        <begin position="123"/>
        <end position="144"/>
    </location>
</feature>
<evidence type="ECO:0000256" key="10">
    <source>
        <dbReference type="SAM" id="Phobius"/>
    </source>
</evidence>
<feature type="transmembrane region" description="Helical" evidence="10">
    <location>
        <begin position="289"/>
        <end position="307"/>
    </location>
</feature>
<keyword evidence="12" id="KW-1185">Reference proteome</keyword>
<feature type="transmembrane region" description="Helical" evidence="10">
    <location>
        <begin position="91"/>
        <end position="111"/>
    </location>
</feature>
<dbReference type="KEGG" id="otr:OTERR_00280"/>
<dbReference type="PANTHER" id="PTHR32024:SF2">
    <property type="entry name" value="TRK SYSTEM POTASSIUM UPTAKE PROTEIN TRKG-RELATED"/>
    <property type="match status" value="1"/>
</dbReference>
<organism evidence="11 12">
    <name type="scientific">Oryzomicrobium terrae</name>
    <dbReference type="NCBI Taxonomy" id="1735038"/>
    <lineage>
        <taxon>Bacteria</taxon>
        <taxon>Pseudomonadati</taxon>
        <taxon>Pseudomonadota</taxon>
        <taxon>Betaproteobacteria</taxon>
        <taxon>Rhodocyclales</taxon>
        <taxon>Rhodocyclaceae</taxon>
        <taxon>Oryzomicrobium</taxon>
    </lineage>
</organism>
<feature type="transmembrane region" description="Helical" evidence="10">
    <location>
        <begin position="507"/>
        <end position="535"/>
    </location>
</feature>
<gene>
    <name evidence="11" type="primary">trkH</name>
    <name evidence="11" type="ORF">OTERR_00280</name>
</gene>
<feature type="transmembrane region" description="Helical" evidence="10">
    <location>
        <begin position="445"/>
        <end position="472"/>
    </location>
</feature>
<feature type="region of interest" description="Disordered" evidence="9">
    <location>
        <begin position="1"/>
        <end position="31"/>
    </location>
</feature>
<feature type="compositionally biased region" description="Pro residues" evidence="9">
    <location>
        <begin position="1"/>
        <end position="11"/>
    </location>
</feature>
<keyword evidence="5 10" id="KW-0812">Transmembrane</keyword>
<dbReference type="InterPro" id="IPR003445">
    <property type="entry name" value="Cat_transpt"/>
</dbReference>
<evidence type="ECO:0000256" key="3">
    <source>
        <dbReference type="ARBA" id="ARBA00022448"/>
    </source>
</evidence>
<comment type="subcellular location">
    <subcellularLocation>
        <location evidence="1">Cell membrane</location>
        <topology evidence="1">Multi-pass membrane protein</topology>
    </subcellularLocation>
</comment>
<dbReference type="AlphaFoldDB" id="A0A5C1E442"/>
<dbReference type="Proteomes" id="UP000323671">
    <property type="component" value="Chromosome"/>
</dbReference>
<keyword evidence="8 10" id="KW-0472">Membrane</keyword>
<evidence type="ECO:0000256" key="4">
    <source>
        <dbReference type="ARBA" id="ARBA00022475"/>
    </source>
</evidence>
<name>A0A5C1E442_9RHOO</name>
<evidence type="ECO:0000256" key="6">
    <source>
        <dbReference type="ARBA" id="ARBA00022989"/>
    </source>
</evidence>
<feature type="compositionally biased region" description="Low complexity" evidence="9">
    <location>
        <begin position="12"/>
        <end position="28"/>
    </location>
</feature>
<protein>
    <submittedName>
        <fullName evidence="11">Trk system potassium uptake protein</fullName>
    </submittedName>
</protein>
<accession>A0A5C1E442</accession>
<evidence type="ECO:0000256" key="2">
    <source>
        <dbReference type="ARBA" id="ARBA00009137"/>
    </source>
</evidence>
<evidence type="ECO:0000313" key="12">
    <source>
        <dbReference type="Proteomes" id="UP000323671"/>
    </source>
</evidence>
<evidence type="ECO:0000313" key="11">
    <source>
        <dbReference type="EMBL" id="QEL63504.1"/>
    </source>
</evidence>
<sequence>MSPVLPPPAAPASPSNPGAAPRAEPAAAGRRRRVRRHLRLFFAGELPLRPSRGLQPYLPVVRVFALILFFFGATLLLPLLVAWGLDDGAGPALGASLALTLGSSALLLLATRRATGDLSIRDGFLLVVLTWAVLPVFAALPLMLQLGTSFTDAYFEAASGLTTTCATVLTGLDALPPSINLWRCQLAWVGGMGLIVLAVAILPLLGIGGRQMFKAETPGPMKERNLTPRIAETAKGLWGVYVLLTALCVGAYRWAGMTWLDAVMHGFSTLGLGGYSSHDASYGYWNSPAIEAVAVVFMLVAGLNFATHYLALRRLSLRAYRNDPEAGWFLWLMLGSVAGITVYLVSLGVYPDPASAFRHAAFNVVSVATTTGFATTDYSQWPPFATLWMLFLSSFATCAGSTGGGIKMIRAVILYQQVKREILRALYPSAVVPVRLAGAPVPSPILFAVLAFAFMYMASTALLTMILVGVGLEPLTAFSAVVAMINNTGPGLNEIGPAGNFAGLTDLQTWICSFTMLLGRLEIFTLLVVFSPAFWRR</sequence>
<evidence type="ECO:0000256" key="8">
    <source>
        <dbReference type="ARBA" id="ARBA00023136"/>
    </source>
</evidence>
<dbReference type="EMBL" id="CP022579">
    <property type="protein sequence ID" value="QEL63504.1"/>
    <property type="molecule type" value="Genomic_DNA"/>
</dbReference>
<feature type="transmembrane region" description="Helical" evidence="10">
    <location>
        <begin position="236"/>
        <end position="255"/>
    </location>
</feature>
<dbReference type="GO" id="GO:0030001">
    <property type="term" value="P:metal ion transport"/>
    <property type="evidence" value="ECO:0007669"/>
    <property type="project" value="UniProtKB-ARBA"/>
</dbReference>
<reference evidence="11 12" key="1">
    <citation type="submission" date="2017-07" db="EMBL/GenBank/DDBJ databases">
        <title>Complete genome sequence of Oryzomicrobium terrae TPP412.</title>
        <authorList>
            <person name="Chiu L.-W."/>
            <person name="Lo K.-J."/>
            <person name="Tsai Y.-M."/>
            <person name="Lin S.-S."/>
            <person name="Kuo C.-H."/>
            <person name="Liu C.-T."/>
        </authorList>
    </citation>
    <scope>NUCLEOTIDE SEQUENCE [LARGE SCALE GENOMIC DNA]</scope>
    <source>
        <strain evidence="11 12">TPP412</strain>
    </source>
</reference>
<feature type="transmembrane region" description="Helical" evidence="10">
    <location>
        <begin position="385"/>
        <end position="406"/>
    </location>
</feature>
<keyword evidence="3" id="KW-0813">Transport</keyword>
<feature type="transmembrane region" description="Helical" evidence="10">
    <location>
        <begin position="60"/>
        <end position="85"/>
    </location>
</feature>
<dbReference type="GO" id="GO:0005886">
    <property type="term" value="C:plasma membrane"/>
    <property type="evidence" value="ECO:0007669"/>
    <property type="project" value="UniProtKB-SubCell"/>
</dbReference>
<feature type="transmembrane region" description="Helical" evidence="10">
    <location>
        <begin position="328"/>
        <end position="350"/>
    </location>
</feature>
<evidence type="ECO:0000256" key="7">
    <source>
        <dbReference type="ARBA" id="ARBA00023065"/>
    </source>
</evidence>
<proteinExistence type="inferred from homology"/>
<dbReference type="PANTHER" id="PTHR32024">
    <property type="entry name" value="TRK SYSTEM POTASSIUM UPTAKE PROTEIN TRKG-RELATED"/>
    <property type="match status" value="1"/>
</dbReference>
<keyword evidence="7" id="KW-0406">Ion transport</keyword>
<comment type="similarity">
    <text evidence="2">Belongs to the TrkH potassium transport family.</text>
</comment>
<dbReference type="Pfam" id="PF02386">
    <property type="entry name" value="TrkH"/>
    <property type="match status" value="1"/>
</dbReference>
<evidence type="ECO:0000256" key="1">
    <source>
        <dbReference type="ARBA" id="ARBA00004651"/>
    </source>
</evidence>